<dbReference type="InterPro" id="IPR038305">
    <property type="entry name" value="HeLo_sf"/>
</dbReference>
<dbReference type="Pfam" id="PF14479">
    <property type="entry name" value="HeLo"/>
    <property type="match status" value="1"/>
</dbReference>
<keyword evidence="4" id="KW-1185">Reference proteome</keyword>
<dbReference type="AlphaFoldDB" id="A0A167LSK0"/>
<dbReference type="OrthoDB" id="20872at2759"/>
<organism evidence="3 4">
    <name type="scientific">Niveomyces insectorum RCEF 264</name>
    <dbReference type="NCBI Taxonomy" id="1081102"/>
    <lineage>
        <taxon>Eukaryota</taxon>
        <taxon>Fungi</taxon>
        <taxon>Dikarya</taxon>
        <taxon>Ascomycota</taxon>
        <taxon>Pezizomycotina</taxon>
        <taxon>Sordariomycetes</taxon>
        <taxon>Hypocreomycetidae</taxon>
        <taxon>Hypocreales</taxon>
        <taxon>Cordycipitaceae</taxon>
        <taxon>Niveomyces</taxon>
    </lineage>
</organism>
<evidence type="ECO:0000313" key="4">
    <source>
        <dbReference type="Proteomes" id="UP000076874"/>
    </source>
</evidence>
<dbReference type="InterPro" id="IPR029498">
    <property type="entry name" value="HeLo_dom"/>
</dbReference>
<comment type="caution">
    <text evidence="3">The sequence shown here is derived from an EMBL/GenBank/DDBJ whole genome shotgun (WGS) entry which is preliminary data.</text>
</comment>
<dbReference type="EMBL" id="AZHD01000029">
    <property type="protein sequence ID" value="OAA53449.1"/>
    <property type="molecule type" value="Genomic_DNA"/>
</dbReference>
<evidence type="ECO:0000259" key="2">
    <source>
        <dbReference type="Pfam" id="PF14479"/>
    </source>
</evidence>
<evidence type="ECO:0000256" key="1">
    <source>
        <dbReference type="SAM" id="MobiDB-lite"/>
    </source>
</evidence>
<dbReference type="Gene3D" id="1.20.120.1020">
    <property type="entry name" value="Prion-inhibition and propagation, HeLo domain"/>
    <property type="match status" value="1"/>
</dbReference>
<feature type="domain" description="Prion-inhibition and propagation HeLo" evidence="2">
    <location>
        <begin position="6"/>
        <end position="236"/>
    </location>
</feature>
<evidence type="ECO:0000313" key="3">
    <source>
        <dbReference type="EMBL" id="OAA53449.1"/>
    </source>
</evidence>
<accession>A0A167LSK0</accession>
<gene>
    <name evidence="3" type="ORF">SPI_09377</name>
</gene>
<reference evidence="3 4" key="1">
    <citation type="journal article" date="2016" name="Genome Biol. Evol.">
        <title>Divergent and convergent evolution of fungal pathogenicity.</title>
        <authorList>
            <person name="Shang Y."/>
            <person name="Xiao G."/>
            <person name="Zheng P."/>
            <person name="Cen K."/>
            <person name="Zhan S."/>
            <person name="Wang C."/>
        </authorList>
    </citation>
    <scope>NUCLEOTIDE SEQUENCE [LARGE SCALE GENOMIC DNA]</scope>
    <source>
        <strain evidence="3 4">RCEF 264</strain>
    </source>
</reference>
<feature type="region of interest" description="Disordered" evidence="1">
    <location>
        <begin position="249"/>
        <end position="273"/>
    </location>
</feature>
<proteinExistence type="predicted"/>
<dbReference type="Proteomes" id="UP000076874">
    <property type="component" value="Unassembled WGS sequence"/>
</dbReference>
<dbReference type="PANTHER" id="PTHR37542">
    <property type="entry name" value="HELO DOMAIN-CONTAINING PROTEIN-RELATED"/>
    <property type="match status" value="1"/>
</dbReference>
<name>A0A167LSK0_9HYPO</name>
<sequence>MAELAGLVIGGVSLITLFQSCSDACAKIELAVRYGRDYEHLVVQFDLVRTRLFLWGQTLGLDPASSSPEDAADATEAQDALCAHWDSVHTTIGNALVAIRELVGDQRKLEKIYDLKRLPPPPTANRAAPLPSATVDGPLHDDMDMVSTPSSSWTAPRTALDELQAAFRVRARRRQSQGSLALKSLWAIRGRNKFAALIRDLSFWVVHLEKVSEQLGVLHRQRALFQARLQAVHSPESVLLLDAAIKWPGGGQPRQRPQNHGHGPENVSHTGSRAAPEYIRSTVHDRARQINGDVGLPPGGGGQAGFARYVDATARDDATQINGNISMDAFRSFMGR</sequence>
<dbReference type="STRING" id="1081102.A0A167LSK0"/>
<protein>
    <recommendedName>
        <fullName evidence="2">Prion-inhibition and propagation HeLo domain-containing protein</fullName>
    </recommendedName>
</protein>